<evidence type="ECO:0000313" key="3">
    <source>
        <dbReference type="Proteomes" id="UP001152484"/>
    </source>
</evidence>
<dbReference type="AlphaFoldDB" id="A0A9P0YYA6"/>
<keyword evidence="3" id="KW-1185">Reference proteome</keyword>
<proteinExistence type="predicted"/>
<dbReference type="PANTHER" id="PTHR31286">
    <property type="entry name" value="GLYCINE-RICH CELL WALL STRUCTURAL PROTEIN 1.8-LIKE"/>
    <property type="match status" value="1"/>
</dbReference>
<accession>A0A9P0YYA6</accession>
<dbReference type="EMBL" id="CAMAPE010000011">
    <property type="protein sequence ID" value="CAH9079667.1"/>
    <property type="molecule type" value="Genomic_DNA"/>
</dbReference>
<reference evidence="2" key="1">
    <citation type="submission" date="2022-07" db="EMBL/GenBank/DDBJ databases">
        <authorList>
            <person name="Macas J."/>
            <person name="Novak P."/>
            <person name="Neumann P."/>
        </authorList>
    </citation>
    <scope>NUCLEOTIDE SEQUENCE</scope>
</reference>
<dbReference type="Pfam" id="PF14111">
    <property type="entry name" value="DUF4283"/>
    <property type="match status" value="1"/>
</dbReference>
<name>A0A9P0YYA6_CUSEU</name>
<dbReference type="InterPro" id="IPR025558">
    <property type="entry name" value="DUF4283"/>
</dbReference>
<organism evidence="2 3">
    <name type="scientific">Cuscuta europaea</name>
    <name type="common">European dodder</name>
    <dbReference type="NCBI Taxonomy" id="41803"/>
    <lineage>
        <taxon>Eukaryota</taxon>
        <taxon>Viridiplantae</taxon>
        <taxon>Streptophyta</taxon>
        <taxon>Embryophyta</taxon>
        <taxon>Tracheophyta</taxon>
        <taxon>Spermatophyta</taxon>
        <taxon>Magnoliopsida</taxon>
        <taxon>eudicotyledons</taxon>
        <taxon>Gunneridae</taxon>
        <taxon>Pentapetalae</taxon>
        <taxon>asterids</taxon>
        <taxon>lamiids</taxon>
        <taxon>Solanales</taxon>
        <taxon>Convolvulaceae</taxon>
        <taxon>Cuscuteae</taxon>
        <taxon>Cuscuta</taxon>
        <taxon>Cuscuta subgen. Cuscuta</taxon>
    </lineage>
</organism>
<evidence type="ECO:0000313" key="2">
    <source>
        <dbReference type="EMBL" id="CAH9079667.1"/>
    </source>
</evidence>
<protein>
    <recommendedName>
        <fullName evidence="1">DUF4283 domain-containing protein</fullName>
    </recommendedName>
</protein>
<feature type="domain" description="DUF4283" evidence="1">
    <location>
        <begin position="24"/>
        <end position="106"/>
    </location>
</feature>
<evidence type="ECO:0000259" key="1">
    <source>
        <dbReference type="Pfam" id="PF14111"/>
    </source>
</evidence>
<gene>
    <name evidence="2" type="ORF">CEURO_LOCUS7188</name>
</gene>
<sequence>MKTHTRFKGVPAITFPEQEVLDLAARHRKALVGYFFKTRPSLVNMRKSFENIDFKGNIQLGLLNQKHVFIRFDIDEDYLRCCNKQARVIHGCVMRVTKWTPDFRPNVESPM</sequence>
<dbReference type="PANTHER" id="PTHR31286:SF165">
    <property type="entry name" value="DUF4283 DOMAIN-CONTAINING PROTEIN"/>
    <property type="match status" value="1"/>
</dbReference>
<dbReference type="Proteomes" id="UP001152484">
    <property type="component" value="Unassembled WGS sequence"/>
</dbReference>
<dbReference type="InterPro" id="IPR040256">
    <property type="entry name" value="At4g02000-like"/>
</dbReference>
<dbReference type="OrthoDB" id="1002340at2759"/>
<comment type="caution">
    <text evidence="2">The sequence shown here is derived from an EMBL/GenBank/DDBJ whole genome shotgun (WGS) entry which is preliminary data.</text>
</comment>